<dbReference type="SUPFAM" id="SSF74863">
    <property type="entry name" value="Thiol:disulfide interchange protein DsbD, N-terminal domain (DsbD-alpha)"/>
    <property type="match status" value="1"/>
</dbReference>
<evidence type="ECO:0000256" key="5">
    <source>
        <dbReference type="ARBA" id="ARBA00022519"/>
    </source>
</evidence>
<feature type="disulfide bond" description="Redox-active" evidence="18">
    <location>
        <begin position="146"/>
        <end position="152"/>
    </location>
</feature>
<comment type="catalytic activity">
    <reaction evidence="17 18">
        <text>[protein]-dithiol + NADP(+) = [protein]-disulfide + NADPH + H(+)</text>
        <dbReference type="Rhea" id="RHEA:18753"/>
        <dbReference type="Rhea" id="RHEA-COMP:10593"/>
        <dbReference type="Rhea" id="RHEA-COMP:10594"/>
        <dbReference type="ChEBI" id="CHEBI:15378"/>
        <dbReference type="ChEBI" id="CHEBI:29950"/>
        <dbReference type="ChEBI" id="CHEBI:50058"/>
        <dbReference type="ChEBI" id="CHEBI:57783"/>
        <dbReference type="ChEBI" id="CHEBI:58349"/>
        <dbReference type="EC" id="1.8.1.8"/>
    </reaction>
</comment>
<feature type="chain" id="PRO_5015792060" description="Thiol:disulfide interchange protein DsbD" evidence="18">
    <location>
        <begin position="23"/>
        <end position="615"/>
    </location>
</feature>
<evidence type="ECO:0000256" key="16">
    <source>
        <dbReference type="ARBA" id="ARBA00047388"/>
    </source>
</evidence>
<evidence type="ECO:0000256" key="6">
    <source>
        <dbReference type="ARBA" id="ARBA00022692"/>
    </source>
</evidence>
<feature type="transmembrane region" description="Helical" evidence="18">
    <location>
        <begin position="421"/>
        <end position="441"/>
    </location>
</feature>
<dbReference type="CDD" id="cd02953">
    <property type="entry name" value="DsbDgamma"/>
    <property type="match status" value="1"/>
</dbReference>
<evidence type="ECO:0000256" key="11">
    <source>
        <dbReference type="ARBA" id="ARBA00023002"/>
    </source>
</evidence>
<dbReference type="GO" id="GO:0047134">
    <property type="term" value="F:protein-disulfide reductase [NAD(P)H] activity"/>
    <property type="evidence" value="ECO:0007669"/>
    <property type="project" value="UniProtKB-UniRule"/>
</dbReference>
<feature type="disulfide bond" description="Redox-active" evidence="18">
    <location>
        <begin position="219"/>
        <end position="341"/>
    </location>
</feature>
<keyword evidence="6 18" id="KW-0812">Transmembrane</keyword>
<keyword evidence="10 18" id="KW-1133">Transmembrane helix</keyword>
<keyword evidence="14 18" id="KW-1015">Disulfide bond</keyword>
<proteinExistence type="inferred from homology"/>
<dbReference type="Gene3D" id="2.60.40.1250">
    <property type="entry name" value="Thiol:disulfide interchange protein DsbD, N-terminal domain"/>
    <property type="match status" value="1"/>
</dbReference>
<dbReference type="PANTHER" id="PTHR32234:SF0">
    <property type="entry name" value="THIOL:DISULFIDE INTERCHANGE PROTEIN DSBD"/>
    <property type="match status" value="1"/>
</dbReference>
<dbReference type="InterPro" id="IPR028250">
    <property type="entry name" value="DsbDN"/>
</dbReference>
<evidence type="ECO:0000256" key="17">
    <source>
        <dbReference type="ARBA" id="ARBA00047804"/>
    </source>
</evidence>
<evidence type="ECO:0000256" key="1">
    <source>
        <dbReference type="ARBA" id="ARBA00004429"/>
    </source>
</evidence>
<name>A0A2S7V135_9GAMM</name>
<comment type="similarity">
    <text evidence="2 18">Belongs to the thioredoxin family. DsbD subfamily.</text>
</comment>
<dbReference type="EMBL" id="MSCH01000003">
    <property type="protein sequence ID" value="PQJ55241.1"/>
    <property type="molecule type" value="Genomic_DNA"/>
</dbReference>
<comment type="subcellular location">
    <subcellularLocation>
        <location evidence="1 18">Cell inner membrane</location>
        <topology evidence="1 18">Multi-pass membrane protein</topology>
    </subcellularLocation>
</comment>
<feature type="transmembrane region" description="Helical" evidence="18">
    <location>
        <begin position="324"/>
        <end position="353"/>
    </location>
</feature>
<evidence type="ECO:0000256" key="10">
    <source>
        <dbReference type="ARBA" id="ARBA00022989"/>
    </source>
</evidence>
<feature type="transmembrane region" description="Helical" evidence="18">
    <location>
        <begin position="280"/>
        <end position="304"/>
    </location>
</feature>
<evidence type="ECO:0000256" key="3">
    <source>
        <dbReference type="ARBA" id="ARBA00022448"/>
    </source>
</evidence>
<feature type="transmembrane region" description="Helical" evidence="18">
    <location>
        <begin position="453"/>
        <end position="475"/>
    </location>
</feature>
<evidence type="ECO:0000313" key="21">
    <source>
        <dbReference type="Proteomes" id="UP000239007"/>
    </source>
</evidence>
<gene>
    <name evidence="18" type="primary">dsbD</name>
    <name evidence="20" type="ORF">BTO11_09670</name>
</gene>
<evidence type="ECO:0000256" key="7">
    <source>
        <dbReference type="ARBA" id="ARBA00022729"/>
    </source>
</evidence>
<dbReference type="InterPro" id="IPR022910">
    <property type="entry name" value="Thiol_diS_interchange_DbsD"/>
</dbReference>
<dbReference type="AlphaFoldDB" id="A0A2S7V135"/>
<dbReference type="InterPro" id="IPR012336">
    <property type="entry name" value="Thioredoxin-like_fold"/>
</dbReference>
<evidence type="ECO:0000256" key="15">
    <source>
        <dbReference type="ARBA" id="ARBA00023284"/>
    </source>
</evidence>
<evidence type="ECO:0000256" key="4">
    <source>
        <dbReference type="ARBA" id="ARBA00022475"/>
    </source>
</evidence>
<keyword evidence="3 18" id="KW-0813">Transport</keyword>
<evidence type="ECO:0000259" key="19">
    <source>
        <dbReference type="PROSITE" id="PS51352"/>
    </source>
</evidence>
<evidence type="ECO:0000256" key="14">
    <source>
        <dbReference type="ARBA" id="ARBA00023157"/>
    </source>
</evidence>
<feature type="transmembrane region" description="Helical" evidence="18">
    <location>
        <begin position="359"/>
        <end position="381"/>
    </location>
</feature>
<dbReference type="GO" id="GO:0017004">
    <property type="term" value="P:cytochrome complex assembly"/>
    <property type="evidence" value="ECO:0007669"/>
    <property type="project" value="UniProtKB-UniRule"/>
</dbReference>
<dbReference type="GO" id="GO:0005886">
    <property type="term" value="C:plasma membrane"/>
    <property type="evidence" value="ECO:0007669"/>
    <property type="project" value="UniProtKB-SubCell"/>
</dbReference>
<dbReference type="EC" id="1.8.1.8" evidence="18"/>
<evidence type="ECO:0000256" key="9">
    <source>
        <dbReference type="ARBA" id="ARBA00022982"/>
    </source>
</evidence>
<dbReference type="InterPro" id="IPR036929">
    <property type="entry name" value="DsbDN_sf"/>
</dbReference>
<keyword evidence="7 18" id="KW-0732">Signal</keyword>
<dbReference type="HAMAP" id="MF_00399">
    <property type="entry name" value="DbsD"/>
    <property type="match status" value="1"/>
</dbReference>
<feature type="signal peptide" evidence="18">
    <location>
        <begin position="1"/>
        <end position="22"/>
    </location>
</feature>
<sequence length="615" mass="66983" precursor="true">MRQLLSHVILLVLLTTSMFSMSSESQLDEASAAEVEFLSADQAFKFSYVKAIVNRDSADTNFSNAVSISIDIAPGYYLYKSKIKVMLGNQVLTNVDLPRGSAHSDEYFGEQEVYRDELNFILELSQTALENEVKQEAELKIRYQGCADLQLCYPPITQKILLADLGLSLDLAQTQTAEQTKSEPATNAGELDAFLDSENVAWSLFVFFLLGLGLSFTPCVFPMYPILTGIIVGQGEAISVKRGFLLSFFYVQGMAITYTMLGVIVAFAGMQFQAAFQHPAVLIGLSILFVVLALSMFGVINLALPASLQLKLNAMSNQQQGGSYVGVTLMGVISGLVASPCTTAPLTAALLYIAQDGNVLFGASALYALSIGMGIPLLILGSSGGKLLPRAGAWMNVIKSIFGFLLLAVPVLLLQRFIPEFYGELLSIALLLSFSIYLYVANGAKSGQDGSAGFWYGVRSLVIFLMLFFASHQAYDLLVPKTSNNMANNSAQTQERHFKQVASLTELQSEIALATQTGKTVIVDLYADWCIACKEFEKYTFNQANVQNAFENSVLLQVNLTDSSSALSKEVMKQFNVLGLPTILLFDKAGNELTNSRVTGYMSADLFTAHLEQHL</sequence>
<dbReference type="InterPro" id="IPR013766">
    <property type="entry name" value="Thioredoxin_domain"/>
</dbReference>
<comment type="catalytic activity">
    <reaction evidence="16 18">
        <text>[protein]-dithiol + NAD(+) = [protein]-disulfide + NADH + H(+)</text>
        <dbReference type="Rhea" id="RHEA:18749"/>
        <dbReference type="Rhea" id="RHEA-COMP:10593"/>
        <dbReference type="Rhea" id="RHEA-COMP:10594"/>
        <dbReference type="ChEBI" id="CHEBI:15378"/>
        <dbReference type="ChEBI" id="CHEBI:29950"/>
        <dbReference type="ChEBI" id="CHEBI:50058"/>
        <dbReference type="ChEBI" id="CHEBI:57540"/>
        <dbReference type="ChEBI" id="CHEBI:57945"/>
        <dbReference type="EC" id="1.8.1.8"/>
    </reaction>
</comment>
<feature type="domain" description="Thioredoxin" evidence="19">
    <location>
        <begin position="468"/>
        <end position="615"/>
    </location>
</feature>
<dbReference type="Proteomes" id="UP000239007">
    <property type="component" value="Unassembled WGS sequence"/>
</dbReference>
<keyword evidence="11 18" id="KW-0560">Oxidoreductase</keyword>
<feature type="transmembrane region" description="Helical" evidence="18">
    <location>
        <begin position="393"/>
        <end position="415"/>
    </location>
</feature>
<dbReference type="Pfam" id="PF13098">
    <property type="entry name" value="Thioredoxin_2"/>
    <property type="match status" value="1"/>
</dbReference>
<keyword evidence="15 18" id="KW-0676">Redox-active center</keyword>
<accession>A0A2S7V135</accession>
<dbReference type="InterPro" id="IPR036249">
    <property type="entry name" value="Thioredoxin-like_sf"/>
</dbReference>
<dbReference type="Pfam" id="PF11412">
    <property type="entry name" value="DsbD_N"/>
    <property type="match status" value="1"/>
</dbReference>
<evidence type="ECO:0000256" key="18">
    <source>
        <dbReference type="HAMAP-Rule" id="MF_00399"/>
    </source>
</evidence>
<dbReference type="PANTHER" id="PTHR32234">
    <property type="entry name" value="THIOL:DISULFIDE INTERCHANGE PROTEIN DSBD"/>
    <property type="match status" value="1"/>
</dbReference>
<keyword evidence="9 18" id="KW-0249">Electron transport</keyword>
<evidence type="ECO:0000256" key="12">
    <source>
        <dbReference type="ARBA" id="ARBA00023027"/>
    </source>
</evidence>
<reference evidence="20 21" key="1">
    <citation type="submission" date="2016-12" db="EMBL/GenBank/DDBJ databases">
        <title>Diversity of luminous bacteria.</title>
        <authorList>
            <person name="Yoshizawa S."/>
            <person name="Kogure K."/>
        </authorList>
    </citation>
    <scope>NUCLEOTIDE SEQUENCE [LARGE SCALE GENOMIC DNA]</scope>
    <source>
        <strain evidence="20 21">SA4-48</strain>
    </source>
</reference>
<keyword evidence="8 18" id="KW-0201">Cytochrome c-type biogenesis</keyword>
<dbReference type="Pfam" id="PF02683">
    <property type="entry name" value="DsbD_TM"/>
    <property type="match status" value="1"/>
</dbReference>
<evidence type="ECO:0000313" key="20">
    <source>
        <dbReference type="EMBL" id="PQJ55241.1"/>
    </source>
</evidence>
<keyword evidence="12 18" id="KW-0520">NAD</keyword>
<evidence type="ECO:0000256" key="13">
    <source>
        <dbReference type="ARBA" id="ARBA00023136"/>
    </source>
</evidence>
<feature type="transmembrane region" description="Helical" evidence="18">
    <location>
        <begin position="202"/>
        <end position="232"/>
    </location>
</feature>
<evidence type="ECO:0000256" key="8">
    <source>
        <dbReference type="ARBA" id="ARBA00022748"/>
    </source>
</evidence>
<feature type="disulfide bond" description="Redox-active" evidence="18">
    <location>
        <begin position="530"/>
        <end position="533"/>
    </location>
</feature>
<protein>
    <recommendedName>
        <fullName evidence="18">Thiol:disulfide interchange protein DsbD</fullName>
        <ecNumber evidence="18">1.8.1.8</ecNumber>
    </recommendedName>
    <alternativeName>
        <fullName evidence="18">Protein-disulfide reductase</fullName>
        <shortName evidence="18">Disulfide reductase</shortName>
    </alternativeName>
</protein>
<dbReference type="SUPFAM" id="SSF52833">
    <property type="entry name" value="Thioredoxin-like"/>
    <property type="match status" value="1"/>
</dbReference>
<dbReference type="InterPro" id="IPR003834">
    <property type="entry name" value="Cyt_c_assmbl_TM_dom"/>
</dbReference>
<comment type="caution">
    <text evidence="20">The sequence shown here is derived from an EMBL/GenBank/DDBJ whole genome shotgun (WGS) entry which is preliminary data.</text>
</comment>
<keyword evidence="4 18" id="KW-1003">Cell membrane</keyword>
<keyword evidence="13 18" id="KW-0472">Membrane</keyword>
<dbReference type="Gene3D" id="3.40.30.10">
    <property type="entry name" value="Glutaredoxin"/>
    <property type="match status" value="1"/>
</dbReference>
<dbReference type="GO" id="GO:0045454">
    <property type="term" value="P:cell redox homeostasis"/>
    <property type="evidence" value="ECO:0007669"/>
    <property type="project" value="TreeGrafter"/>
</dbReference>
<comment type="function">
    <text evidence="18">Required to facilitate the formation of correct disulfide bonds in some periplasmic proteins and for the assembly of the periplasmic c-type cytochromes. Acts by transferring electrons from cytoplasmic thioredoxin to the periplasm. This transfer involves a cascade of disulfide bond formation and reduction steps.</text>
</comment>
<evidence type="ECO:0000256" key="2">
    <source>
        <dbReference type="ARBA" id="ARBA00007241"/>
    </source>
</evidence>
<dbReference type="OrthoDB" id="9811036at2"/>
<feature type="transmembrane region" description="Helical" evidence="18">
    <location>
        <begin position="244"/>
        <end position="268"/>
    </location>
</feature>
<keyword evidence="21" id="KW-1185">Reference proteome</keyword>
<keyword evidence="5 18" id="KW-0997">Cell inner membrane</keyword>
<dbReference type="GO" id="GO:0009055">
    <property type="term" value="F:electron transfer activity"/>
    <property type="evidence" value="ECO:0007669"/>
    <property type="project" value="UniProtKB-UniRule"/>
</dbReference>
<dbReference type="NCBIfam" id="NF001419">
    <property type="entry name" value="PRK00293.1"/>
    <property type="match status" value="1"/>
</dbReference>
<dbReference type="PROSITE" id="PS51352">
    <property type="entry name" value="THIOREDOXIN_2"/>
    <property type="match status" value="1"/>
</dbReference>
<organism evidence="20 21">
    <name type="scientific">Psychrosphaera saromensis</name>
    <dbReference type="NCBI Taxonomy" id="716813"/>
    <lineage>
        <taxon>Bacteria</taxon>
        <taxon>Pseudomonadati</taxon>
        <taxon>Pseudomonadota</taxon>
        <taxon>Gammaproteobacteria</taxon>
        <taxon>Alteromonadales</taxon>
        <taxon>Pseudoalteromonadaceae</taxon>
        <taxon>Psychrosphaera</taxon>
    </lineage>
</organism>
<dbReference type="InterPro" id="IPR035671">
    <property type="entry name" value="DsbD_gamma"/>
</dbReference>